<dbReference type="PANTHER" id="PTHR47939:SF13">
    <property type="entry name" value="OS03G0201400 PROTEIN"/>
    <property type="match status" value="1"/>
</dbReference>
<evidence type="ECO:0000256" key="1">
    <source>
        <dbReference type="ARBA" id="ARBA00022737"/>
    </source>
</evidence>
<dbReference type="InterPro" id="IPR011990">
    <property type="entry name" value="TPR-like_helical_dom_sf"/>
</dbReference>
<reference evidence="4" key="1">
    <citation type="submission" date="2020-06" db="EMBL/GenBank/DDBJ databases">
        <authorList>
            <consortium name="Plant Systems Biology data submission"/>
        </authorList>
    </citation>
    <scope>NUCLEOTIDE SEQUENCE</scope>
    <source>
        <strain evidence="4">D6</strain>
    </source>
</reference>
<dbReference type="InterPro" id="IPR002885">
    <property type="entry name" value="PPR_rpt"/>
</dbReference>
<dbReference type="PROSITE" id="PS51375">
    <property type="entry name" value="PPR"/>
    <property type="match status" value="3"/>
</dbReference>
<protein>
    <submittedName>
        <fullName evidence="4">Pentatricopeptide repeat-containing protein</fullName>
    </submittedName>
</protein>
<dbReference type="PANTHER" id="PTHR47939">
    <property type="entry name" value="MEMBRANE-ASSOCIATED SALT-INDUCIBLE PROTEIN-LIKE"/>
    <property type="match status" value="1"/>
</dbReference>
<dbReference type="SUPFAM" id="SSF50156">
    <property type="entry name" value="PDZ domain-like"/>
    <property type="match status" value="1"/>
</dbReference>
<keyword evidence="5" id="KW-1185">Reference proteome</keyword>
<dbReference type="Gene3D" id="2.30.42.10">
    <property type="match status" value="1"/>
</dbReference>
<feature type="chain" id="PRO_5040505594" evidence="3">
    <location>
        <begin position="19"/>
        <end position="1050"/>
    </location>
</feature>
<dbReference type="Gene3D" id="1.25.40.10">
    <property type="entry name" value="Tetratricopeptide repeat domain"/>
    <property type="match status" value="3"/>
</dbReference>
<feature type="repeat" description="PPR" evidence="2">
    <location>
        <begin position="671"/>
        <end position="705"/>
    </location>
</feature>
<evidence type="ECO:0000256" key="2">
    <source>
        <dbReference type="PROSITE-ProRule" id="PRU00708"/>
    </source>
</evidence>
<feature type="repeat" description="PPR" evidence="2">
    <location>
        <begin position="604"/>
        <end position="638"/>
    </location>
</feature>
<dbReference type="Pfam" id="PF13041">
    <property type="entry name" value="PPR_2"/>
    <property type="match status" value="2"/>
</dbReference>
<proteinExistence type="predicted"/>
<dbReference type="InterPro" id="IPR050667">
    <property type="entry name" value="PPR-containing_protein"/>
</dbReference>
<dbReference type="Pfam" id="PF13812">
    <property type="entry name" value="PPR_3"/>
    <property type="match status" value="1"/>
</dbReference>
<name>A0A9N8EYB6_9STRA</name>
<dbReference type="NCBIfam" id="TIGR00756">
    <property type="entry name" value="PPR"/>
    <property type="match status" value="3"/>
</dbReference>
<keyword evidence="1" id="KW-0677">Repeat</keyword>
<gene>
    <name evidence="4" type="ORF">SEMRO_2103_G314680.1</name>
</gene>
<dbReference type="OrthoDB" id="41888at2759"/>
<organism evidence="4 5">
    <name type="scientific">Seminavis robusta</name>
    <dbReference type="NCBI Taxonomy" id="568900"/>
    <lineage>
        <taxon>Eukaryota</taxon>
        <taxon>Sar</taxon>
        <taxon>Stramenopiles</taxon>
        <taxon>Ochrophyta</taxon>
        <taxon>Bacillariophyta</taxon>
        <taxon>Bacillariophyceae</taxon>
        <taxon>Bacillariophycidae</taxon>
        <taxon>Naviculales</taxon>
        <taxon>Naviculaceae</taxon>
        <taxon>Seminavis</taxon>
    </lineage>
</organism>
<dbReference type="Proteomes" id="UP001153069">
    <property type="component" value="Unassembled WGS sequence"/>
</dbReference>
<dbReference type="AlphaFoldDB" id="A0A9N8EYB6"/>
<evidence type="ECO:0000256" key="3">
    <source>
        <dbReference type="SAM" id="SignalP"/>
    </source>
</evidence>
<sequence length="1050" mass="114162">MKYGLAVSLLLAAQSTVAFQGSSLFQPPLPTPASRHHSNSGRSIRHLVSTYLSEGTPANNATANTLYLANLVTDAVQTDDDEEEIELAERRRMISERSGTYRVSLPLAQPSRGTKGVEEQPLLMGLCLRQFTTGSSILDQVLDLDSLAIRNVAADVPDMELTPDIANKRIETIDPTLMKGRLEKDASGVYVSSVIFQSPAWNAGVRPGDVMTAAAATFGDALWPKTTLEGVRSALTSRRMVAGKATFEFQRTDVTSKNLDNVYELTLSKPIGLNLRETQDGYVEVVGFTMNAPTLVRRAVRLGDRVVAVDSSLGDQMWPVSTVEGVISACTGRLPGQKVTLRLERPEANLGDDAAQMMVMEPMALPEIQTQQKRQAVDEETQLLKRCRDVLRRYAIEDNIQRSVRATNRAGAKFVDKFAVPAMVADRVVEALAKASATLDSVTLSMTMDAYLSCGKPNDAIRAFEAAVGLNGDGSVLVPAEVAAAEGAEGQIQPNAASALNVYTISSLLKAHAMKKDIKSVRRVVAAMEGRGGEKVSGLETATWPGTGEAGIIVPDTQCYNIAISAAAKTATHDGLQLAMKLFDSLSDSSVIFKTQGYGNPEKNVATYNSIIGALALAGKYDDAFNVFFTMKKVGIKPDKFTYTSLLKACINDGDLQELVYDMQEQGVKTDVVMYNAMIRSMCDEGKLSEARTLITRMEAQGVTPNSKTYGILMKGLLRDSKPGACLALFETACNNKQTSELTENVILYTTAVSAASRLGDHDRALDLVSRMSAVGVKPNMKTLTALIGACLSGDRPDLAAEVYKKVDKPDGYAMLQGLKAFCLSGDLDTATKMLYTQRRGSRTLSGKQLMHGYELLVTTAVKYGDYESARAAVTELMAKSYIPSKVTLRKVVGALGLVEKGQIVMDYDVQRDPQQFEFLLFLIDSMRQRNLALDAYVYAATITCGNQLGGQYREVAELLVKSKAKYDEIGGRVVSLNDDASEGLAEVRWEEALSKEEILKEFQLSPAILPAMDVSVSSRDSRTVFFAEKFMARPRQPKEAEQPRPAMIR</sequence>
<feature type="signal peptide" evidence="3">
    <location>
        <begin position="1"/>
        <end position="18"/>
    </location>
</feature>
<comment type="caution">
    <text evidence="4">The sequence shown here is derived from an EMBL/GenBank/DDBJ whole genome shotgun (WGS) entry which is preliminary data.</text>
</comment>
<dbReference type="InterPro" id="IPR036034">
    <property type="entry name" value="PDZ_sf"/>
</dbReference>
<feature type="repeat" description="PPR" evidence="2">
    <location>
        <begin position="745"/>
        <end position="779"/>
    </location>
</feature>
<keyword evidence="3" id="KW-0732">Signal</keyword>
<evidence type="ECO:0000313" key="5">
    <source>
        <dbReference type="Proteomes" id="UP001153069"/>
    </source>
</evidence>
<evidence type="ECO:0000313" key="4">
    <source>
        <dbReference type="EMBL" id="CAB9527914.1"/>
    </source>
</evidence>
<dbReference type="EMBL" id="CAICTM010002101">
    <property type="protein sequence ID" value="CAB9527914.1"/>
    <property type="molecule type" value="Genomic_DNA"/>
</dbReference>
<accession>A0A9N8EYB6</accession>